<dbReference type="Proteomes" id="UP000199159">
    <property type="component" value="Unassembled WGS sequence"/>
</dbReference>
<organism evidence="2 3">
    <name type="scientific">Litchfieldia salsa</name>
    <dbReference type="NCBI Taxonomy" id="930152"/>
    <lineage>
        <taxon>Bacteria</taxon>
        <taxon>Bacillati</taxon>
        <taxon>Bacillota</taxon>
        <taxon>Bacilli</taxon>
        <taxon>Bacillales</taxon>
        <taxon>Bacillaceae</taxon>
        <taxon>Litchfieldia</taxon>
    </lineage>
</organism>
<proteinExistence type="predicted"/>
<dbReference type="GO" id="GO:0032259">
    <property type="term" value="P:methylation"/>
    <property type="evidence" value="ECO:0007669"/>
    <property type="project" value="UniProtKB-KW"/>
</dbReference>
<dbReference type="CDD" id="cd02440">
    <property type="entry name" value="AdoMet_MTases"/>
    <property type="match status" value="1"/>
</dbReference>
<reference evidence="3" key="1">
    <citation type="submission" date="2016-10" db="EMBL/GenBank/DDBJ databases">
        <authorList>
            <person name="Varghese N."/>
            <person name="Submissions S."/>
        </authorList>
    </citation>
    <scope>NUCLEOTIDE SEQUENCE [LARGE SCALE GENOMIC DNA]</scope>
    <source>
        <strain evidence="3">IBRC-M10078</strain>
    </source>
</reference>
<dbReference type="RefSeq" id="WP_238457340.1">
    <property type="nucleotide sequence ID" value="NZ_FNJU01000018.1"/>
</dbReference>
<protein>
    <submittedName>
        <fullName evidence="2">Methyltransferase domain-containing protein</fullName>
    </submittedName>
</protein>
<accession>A0A1H0WYY8</accession>
<feature type="domain" description="Methyltransferase type 11" evidence="1">
    <location>
        <begin position="212"/>
        <end position="297"/>
    </location>
</feature>
<gene>
    <name evidence="2" type="ORF">SAMN05216565_11861</name>
</gene>
<dbReference type="InterPro" id="IPR013216">
    <property type="entry name" value="Methyltransf_11"/>
</dbReference>
<dbReference type="GO" id="GO:0008757">
    <property type="term" value="F:S-adenosylmethionine-dependent methyltransferase activity"/>
    <property type="evidence" value="ECO:0007669"/>
    <property type="project" value="InterPro"/>
</dbReference>
<keyword evidence="3" id="KW-1185">Reference proteome</keyword>
<dbReference type="AlphaFoldDB" id="A0A1H0WYY8"/>
<dbReference type="InterPro" id="IPR029063">
    <property type="entry name" value="SAM-dependent_MTases_sf"/>
</dbReference>
<keyword evidence="2" id="KW-0489">Methyltransferase</keyword>
<evidence type="ECO:0000313" key="2">
    <source>
        <dbReference type="EMBL" id="SDP95456.1"/>
    </source>
</evidence>
<dbReference type="SUPFAM" id="SSF53335">
    <property type="entry name" value="S-adenosyl-L-methionine-dependent methyltransferases"/>
    <property type="match status" value="1"/>
</dbReference>
<dbReference type="STRING" id="930152.SAMN05216565_11861"/>
<keyword evidence="2" id="KW-0808">Transferase</keyword>
<dbReference type="EMBL" id="FNJU01000018">
    <property type="protein sequence ID" value="SDP95456.1"/>
    <property type="molecule type" value="Genomic_DNA"/>
</dbReference>
<dbReference type="Pfam" id="PF08241">
    <property type="entry name" value="Methyltransf_11"/>
    <property type="match status" value="1"/>
</dbReference>
<sequence>MDQKSFNQLIEKYGIFLEKANIPYQYIDQTALRIQGVQVNAKQHQQVNILIQWDLLDTAYNLFDSYTPSDIKRDQLQAMFMFVDSGYDIKIHCSFNTTIKTDPYRIKVSVGNIEVWCRSLYSYLYEVNPSYVGEIETYLQEKQRDLNSINEQAWNQNNYQALLNRFGSPEETAKKIKENPDWRLHPFRKYLGDLSSKKVIHLLGSNGVKGTAIALLGGEVTIVDFSMENQRFAEEVSGHAGVSINYILSDVMSLNKHSLATFDIVLMELGVLHYFIDLPSLASIVSELLEPNGVFILHEFHPISTKLITSSGKKHKVDGNYFDPSLVTLDVAFSKHLTEEEKKDLAKVYQRQWNIGEVITTFAKKGIYVDVLEEEPNHKVHDIGLPKTYTLVARRV</sequence>
<dbReference type="Gene3D" id="3.40.50.150">
    <property type="entry name" value="Vaccinia Virus protein VP39"/>
    <property type="match status" value="1"/>
</dbReference>
<evidence type="ECO:0000313" key="3">
    <source>
        <dbReference type="Proteomes" id="UP000199159"/>
    </source>
</evidence>
<evidence type="ECO:0000259" key="1">
    <source>
        <dbReference type="Pfam" id="PF08241"/>
    </source>
</evidence>
<name>A0A1H0WYY8_9BACI</name>